<dbReference type="Proteomes" id="UP000823775">
    <property type="component" value="Unassembled WGS sequence"/>
</dbReference>
<proteinExistence type="predicted"/>
<dbReference type="Pfam" id="PF20167">
    <property type="entry name" value="Transposase_32"/>
    <property type="match status" value="1"/>
</dbReference>
<accession>A0ABS8SDD9</accession>
<feature type="domain" description="Putative plant transposon protein" evidence="1">
    <location>
        <begin position="4"/>
        <end position="104"/>
    </location>
</feature>
<comment type="caution">
    <text evidence="2">The sequence shown here is derived from an EMBL/GenBank/DDBJ whole genome shotgun (WGS) entry which is preliminary data.</text>
</comment>
<sequence>MENVIVEDKEGVEWVTSRKLIYKDSLNFVGQVMVVHHSTLAHSIVNYNVLSADREAFVECVMFEYLLNIPPIITTEIRQWAVKEHTTLLFPSLIYQLCMDYGVPVFPDIDHMITNIRMTNIALIKYDLNLVAK</sequence>
<evidence type="ECO:0000313" key="3">
    <source>
        <dbReference type="Proteomes" id="UP000823775"/>
    </source>
</evidence>
<gene>
    <name evidence="2" type="ORF">HAX54_033397</name>
</gene>
<organism evidence="2 3">
    <name type="scientific">Datura stramonium</name>
    <name type="common">Jimsonweed</name>
    <name type="synonym">Common thornapple</name>
    <dbReference type="NCBI Taxonomy" id="4076"/>
    <lineage>
        <taxon>Eukaryota</taxon>
        <taxon>Viridiplantae</taxon>
        <taxon>Streptophyta</taxon>
        <taxon>Embryophyta</taxon>
        <taxon>Tracheophyta</taxon>
        <taxon>Spermatophyta</taxon>
        <taxon>Magnoliopsida</taxon>
        <taxon>eudicotyledons</taxon>
        <taxon>Gunneridae</taxon>
        <taxon>Pentapetalae</taxon>
        <taxon>asterids</taxon>
        <taxon>lamiids</taxon>
        <taxon>Solanales</taxon>
        <taxon>Solanaceae</taxon>
        <taxon>Solanoideae</taxon>
        <taxon>Datureae</taxon>
        <taxon>Datura</taxon>
    </lineage>
</organism>
<name>A0ABS8SDD9_DATST</name>
<evidence type="ECO:0000259" key="1">
    <source>
        <dbReference type="Pfam" id="PF20167"/>
    </source>
</evidence>
<reference evidence="2 3" key="1">
    <citation type="journal article" date="2021" name="BMC Genomics">
        <title>Datura genome reveals duplications of psychoactive alkaloid biosynthetic genes and high mutation rate following tissue culture.</title>
        <authorList>
            <person name="Rajewski A."/>
            <person name="Carter-House D."/>
            <person name="Stajich J."/>
            <person name="Litt A."/>
        </authorList>
    </citation>
    <scope>NUCLEOTIDE SEQUENCE [LARGE SCALE GENOMIC DNA]</scope>
    <source>
        <strain evidence="2">AR-01</strain>
    </source>
</reference>
<feature type="non-terminal residue" evidence="2">
    <location>
        <position position="133"/>
    </location>
</feature>
<evidence type="ECO:0000313" key="2">
    <source>
        <dbReference type="EMBL" id="MCD7456876.1"/>
    </source>
</evidence>
<dbReference type="EMBL" id="JACEIK010000427">
    <property type="protein sequence ID" value="MCD7456876.1"/>
    <property type="molecule type" value="Genomic_DNA"/>
</dbReference>
<keyword evidence="3" id="KW-1185">Reference proteome</keyword>
<dbReference type="InterPro" id="IPR046796">
    <property type="entry name" value="Transposase_32_dom"/>
</dbReference>
<protein>
    <recommendedName>
        <fullName evidence="1">Putative plant transposon protein domain-containing protein</fullName>
    </recommendedName>
</protein>